<feature type="transmembrane region" description="Helical" evidence="11">
    <location>
        <begin position="404"/>
        <end position="423"/>
    </location>
</feature>
<keyword evidence="10 11" id="KW-0472">Membrane</keyword>
<dbReference type="AlphaFoldDB" id="A0A8J7H607"/>
<proteinExistence type="inferred from homology"/>
<evidence type="ECO:0000256" key="3">
    <source>
        <dbReference type="ARBA" id="ARBA00007931"/>
    </source>
</evidence>
<dbReference type="SMART" id="SM00228">
    <property type="entry name" value="PDZ"/>
    <property type="match status" value="2"/>
</dbReference>
<dbReference type="GO" id="GO:0016020">
    <property type="term" value="C:membrane"/>
    <property type="evidence" value="ECO:0007669"/>
    <property type="project" value="UniProtKB-SubCell"/>
</dbReference>
<dbReference type="GO" id="GO:0046872">
    <property type="term" value="F:metal ion binding"/>
    <property type="evidence" value="ECO:0007669"/>
    <property type="project" value="UniProtKB-KW"/>
</dbReference>
<evidence type="ECO:0000256" key="8">
    <source>
        <dbReference type="ARBA" id="ARBA00022989"/>
    </source>
</evidence>
<keyword evidence="5 11" id="KW-0812">Transmembrane</keyword>
<accession>A0A8J7H607</accession>
<keyword evidence="11" id="KW-0479">Metal-binding</keyword>
<dbReference type="RefSeq" id="WP_197662274.1">
    <property type="nucleotide sequence ID" value="NZ_JAEAGR010000016.1"/>
</dbReference>
<organism evidence="13 14">
    <name type="scientific">Mobilitalea sibirica</name>
    <dbReference type="NCBI Taxonomy" id="1462919"/>
    <lineage>
        <taxon>Bacteria</taxon>
        <taxon>Bacillati</taxon>
        <taxon>Bacillota</taxon>
        <taxon>Clostridia</taxon>
        <taxon>Lachnospirales</taxon>
        <taxon>Lachnospiraceae</taxon>
        <taxon>Mobilitalea</taxon>
    </lineage>
</organism>
<evidence type="ECO:0000256" key="4">
    <source>
        <dbReference type="ARBA" id="ARBA00022670"/>
    </source>
</evidence>
<feature type="domain" description="PDZ" evidence="12">
    <location>
        <begin position="180"/>
        <end position="262"/>
    </location>
</feature>
<keyword evidence="4" id="KW-0645">Protease</keyword>
<keyword evidence="7 11" id="KW-0862">Zinc</keyword>
<dbReference type="PANTHER" id="PTHR42837:SF2">
    <property type="entry name" value="MEMBRANE METALLOPROTEASE ARASP2, CHLOROPLASTIC-RELATED"/>
    <property type="match status" value="1"/>
</dbReference>
<dbReference type="PANTHER" id="PTHR42837">
    <property type="entry name" value="REGULATOR OF SIGMA-E PROTEASE RSEP"/>
    <property type="match status" value="1"/>
</dbReference>
<keyword evidence="14" id="KW-1185">Reference proteome</keyword>
<evidence type="ECO:0000256" key="9">
    <source>
        <dbReference type="ARBA" id="ARBA00023049"/>
    </source>
</evidence>
<feature type="transmembrane region" description="Helical" evidence="11">
    <location>
        <begin position="361"/>
        <end position="379"/>
    </location>
</feature>
<dbReference type="Pfam" id="PF02163">
    <property type="entry name" value="Peptidase_M50"/>
    <property type="match status" value="1"/>
</dbReference>
<comment type="similarity">
    <text evidence="3 11">Belongs to the peptidase M50B family.</text>
</comment>
<evidence type="ECO:0000256" key="2">
    <source>
        <dbReference type="ARBA" id="ARBA00004141"/>
    </source>
</evidence>
<dbReference type="Gene3D" id="2.30.42.10">
    <property type="match status" value="2"/>
</dbReference>
<evidence type="ECO:0000256" key="7">
    <source>
        <dbReference type="ARBA" id="ARBA00022833"/>
    </source>
</evidence>
<keyword evidence="8 11" id="KW-1133">Transmembrane helix</keyword>
<dbReference type="Pfam" id="PF17820">
    <property type="entry name" value="PDZ_6"/>
    <property type="match status" value="1"/>
</dbReference>
<evidence type="ECO:0000313" key="13">
    <source>
        <dbReference type="EMBL" id="MBH1942029.1"/>
    </source>
</evidence>
<comment type="caution">
    <text evidence="13">The sequence shown here is derived from an EMBL/GenBank/DDBJ whole genome shotgun (WGS) entry which is preliminary data.</text>
</comment>
<evidence type="ECO:0000256" key="5">
    <source>
        <dbReference type="ARBA" id="ARBA00022692"/>
    </source>
</evidence>
<gene>
    <name evidence="13" type="primary">rseP</name>
    <name evidence="13" type="ORF">I5677_14095</name>
</gene>
<sequence>MNIIVALLILGLIIIIHELGHFLLAKKNGITVTEFSIGMGPRIASFVKNGTRYSLKVFPIGGSCMMLGEDETVEDAGAFHKKSVWARFSVIFAGAFFNFVLAFIIALIVLGSDGVDIPKVLEVEEGSAAAKAGIMPGDIITEIDGKKVNLGREVLFNFYFNPISDNPVEVTYLRDKTENTVMLNPVQTYRYQLGFEYIPGGDPAIIQNIVVDGPMEQTGLMIGDTITSIDGILIASGTELADYMDQNPLTDKSITLTYERNGEELGPVTITPRLVSNEYELGWRYNLWAERISPVNVFKYSIYELKYNVVTTIKSVGYLISGRIGMNEIAGPVGMVNYVDTIVDETKDYGFKVTLLELARFMILISANLGVMNLLPLPALDGGRLVFLIIEAVRGKPVPKEKEAMVHFVGLALLMVLMVFVLFNDLRNIFG</sequence>
<dbReference type="PROSITE" id="PS50106">
    <property type="entry name" value="PDZ"/>
    <property type="match status" value="1"/>
</dbReference>
<protein>
    <recommendedName>
        <fullName evidence="11">Zinc metalloprotease</fullName>
        <ecNumber evidence="11">3.4.24.-</ecNumber>
    </recommendedName>
</protein>
<evidence type="ECO:0000259" key="12">
    <source>
        <dbReference type="PROSITE" id="PS50106"/>
    </source>
</evidence>
<dbReference type="InterPro" id="IPR004387">
    <property type="entry name" value="Pept_M50_Zn"/>
</dbReference>
<reference evidence="13" key="1">
    <citation type="submission" date="2020-12" db="EMBL/GenBank/DDBJ databases">
        <title>M. sibirica DSM 26468T genome.</title>
        <authorList>
            <person name="Thieme N."/>
            <person name="Rettenmaier R."/>
            <person name="Zverlov V."/>
            <person name="Liebl W."/>
        </authorList>
    </citation>
    <scope>NUCLEOTIDE SEQUENCE</scope>
    <source>
        <strain evidence="13">DSM 26468</strain>
    </source>
</reference>
<keyword evidence="6 11" id="KW-0378">Hydrolase</keyword>
<dbReference type="InterPro" id="IPR001478">
    <property type="entry name" value="PDZ"/>
</dbReference>
<dbReference type="GO" id="GO:0006508">
    <property type="term" value="P:proteolysis"/>
    <property type="evidence" value="ECO:0007669"/>
    <property type="project" value="UniProtKB-KW"/>
</dbReference>
<dbReference type="InterPro" id="IPR008915">
    <property type="entry name" value="Peptidase_M50"/>
</dbReference>
<dbReference type="InterPro" id="IPR041489">
    <property type="entry name" value="PDZ_6"/>
</dbReference>
<comment type="cofactor">
    <cofactor evidence="1 11">
        <name>Zn(2+)</name>
        <dbReference type="ChEBI" id="CHEBI:29105"/>
    </cofactor>
</comment>
<dbReference type="EMBL" id="JAEAGR010000016">
    <property type="protein sequence ID" value="MBH1942029.1"/>
    <property type="molecule type" value="Genomic_DNA"/>
</dbReference>
<dbReference type="EC" id="3.4.24.-" evidence="11"/>
<keyword evidence="9 11" id="KW-0482">Metalloprotease</keyword>
<evidence type="ECO:0000256" key="1">
    <source>
        <dbReference type="ARBA" id="ARBA00001947"/>
    </source>
</evidence>
<dbReference type="Proteomes" id="UP000623269">
    <property type="component" value="Unassembled WGS sequence"/>
</dbReference>
<dbReference type="CDD" id="cd06163">
    <property type="entry name" value="S2P-M50_PDZ_RseP-like"/>
    <property type="match status" value="2"/>
</dbReference>
<dbReference type="SUPFAM" id="SSF50156">
    <property type="entry name" value="PDZ domain-like"/>
    <property type="match status" value="2"/>
</dbReference>
<comment type="subcellular location">
    <subcellularLocation>
        <location evidence="2">Membrane</location>
        <topology evidence="2">Multi-pass membrane protein</topology>
    </subcellularLocation>
</comment>
<evidence type="ECO:0000256" key="11">
    <source>
        <dbReference type="RuleBase" id="RU362031"/>
    </source>
</evidence>
<evidence type="ECO:0000256" key="6">
    <source>
        <dbReference type="ARBA" id="ARBA00022801"/>
    </source>
</evidence>
<evidence type="ECO:0000313" key="14">
    <source>
        <dbReference type="Proteomes" id="UP000623269"/>
    </source>
</evidence>
<dbReference type="NCBIfam" id="TIGR00054">
    <property type="entry name" value="RIP metalloprotease RseP"/>
    <property type="match status" value="1"/>
</dbReference>
<name>A0A8J7H607_9FIRM</name>
<evidence type="ECO:0000256" key="10">
    <source>
        <dbReference type="ARBA" id="ARBA00023136"/>
    </source>
</evidence>
<feature type="transmembrane region" description="Helical" evidence="11">
    <location>
        <begin position="88"/>
        <end position="110"/>
    </location>
</feature>
<dbReference type="GO" id="GO:0004222">
    <property type="term" value="F:metalloendopeptidase activity"/>
    <property type="evidence" value="ECO:0007669"/>
    <property type="project" value="InterPro"/>
</dbReference>
<dbReference type="InterPro" id="IPR036034">
    <property type="entry name" value="PDZ_sf"/>
</dbReference>